<dbReference type="GO" id="GO:0015293">
    <property type="term" value="F:symporter activity"/>
    <property type="evidence" value="ECO:0007669"/>
    <property type="project" value="UniProtKB-KW"/>
</dbReference>
<dbReference type="InterPro" id="IPR000175">
    <property type="entry name" value="Na/ntran_symport"/>
</dbReference>
<evidence type="ECO:0000256" key="2">
    <source>
        <dbReference type="ARBA" id="ARBA00022448"/>
    </source>
</evidence>
<feature type="transmembrane region" description="Helical" evidence="7">
    <location>
        <begin position="436"/>
        <end position="458"/>
    </location>
</feature>
<evidence type="ECO:0000256" key="7">
    <source>
        <dbReference type="SAM" id="Phobius"/>
    </source>
</evidence>
<dbReference type="SUPFAM" id="SSF161070">
    <property type="entry name" value="SNF-like"/>
    <property type="match status" value="1"/>
</dbReference>
<evidence type="ECO:0000256" key="6">
    <source>
        <dbReference type="RuleBase" id="RU003732"/>
    </source>
</evidence>
<sequence>MNNFSKIGFVLATLGSSIGLGHIWRFPYMAGENGGGAFVIFYLILAILIGASMLMAEMLLGNKARSNPLDNFTILHHLNKLPPNTPIQDHNTTDSKSSSPLMWLGFSTIAAPLILSFYAVVMGWIMYYLFYVSFHLPTNINEADVIFNEITSHSLLWQSVCFFGVIAITGIIVGFGVKRGIESLNLILMPLLFIIFVGLLVYAMNLPEFSKAWAFMFHFEPSNITTKTIIESLGQVFFSLSLGVGTIAVYAASAKQNENLFQSSVWVVVSGIVVSLVAGLMIFTFIYHFKGVPSDGVGLLFKSLPLAFNALGGSGAIISMFFFVAVLFAGITSTVSMLEPGVSILRDKCGFSQIKATFVLSLAILVLGFLVILWANAEMELPLIFGQPLFGVLDSITSSFLMPIGMLIILTFVGWKIRANHLRAWTPYLPQWLFVGWLWILRIVAPAIILIVLASKYFDIVGFINGLLA</sequence>
<feature type="transmembrane region" description="Helical" evidence="7">
    <location>
        <begin position="395"/>
        <end position="415"/>
    </location>
</feature>
<name>A0A377JWF5_9HELI</name>
<evidence type="ECO:0000256" key="4">
    <source>
        <dbReference type="ARBA" id="ARBA00022989"/>
    </source>
</evidence>
<dbReference type="PRINTS" id="PR00176">
    <property type="entry name" value="NANEUSMPORT"/>
</dbReference>
<keyword evidence="5 7" id="KW-0472">Membrane</keyword>
<dbReference type="CDD" id="cd10336">
    <property type="entry name" value="SLC6sbd_Tyt1-Like"/>
    <property type="match status" value="1"/>
</dbReference>
<dbReference type="PROSITE" id="PS50267">
    <property type="entry name" value="NA_NEUROTRAN_SYMP_3"/>
    <property type="match status" value="1"/>
</dbReference>
<gene>
    <name evidence="8" type="ORF">NCTC12219_01471</name>
</gene>
<dbReference type="GO" id="GO:0016020">
    <property type="term" value="C:membrane"/>
    <property type="evidence" value="ECO:0007669"/>
    <property type="project" value="UniProtKB-SubCell"/>
</dbReference>
<feature type="transmembrane region" description="Helical" evidence="7">
    <location>
        <begin position="356"/>
        <end position="375"/>
    </location>
</feature>
<accession>A0A377JWF5</accession>
<evidence type="ECO:0000313" key="9">
    <source>
        <dbReference type="Proteomes" id="UP000255103"/>
    </source>
</evidence>
<feature type="transmembrane region" description="Helical" evidence="7">
    <location>
        <begin position="101"/>
        <end position="130"/>
    </location>
</feature>
<feature type="transmembrane region" description="Helical" evidence="7">
    <location>
        <begin position="36"/>
        <end position="56"/>
    </location>
</feature>
<organism evidence="8 9">
    <name type="scientific">Helicobacter cinaedi</name>
    <dbReference type="NCBI Taxonomy" id="213"/>
    <lineage>
        <taxon>Bacteria</taxon>
        <taxon>Pseudomonadati</taxon>
        <taxon>Campylobacterota</taxon>
        <taxon>Epsilonproteobacteria</taxon>
        <taxon>Campylobacterales</taxon>
        <taxon>Helicobacteraceae</taxon>
        <taxon>Helicobacter</taxon>
    </lineage>
</organism>
<dbReference type="Proteomes" id="UP000255103">
    <property type="component" value="Unassembled WGS sequence"/>
</dbReference>
<protein>
    <recommendedName>
        <fullName evidence="6">Transporter</fullName>
    </recommendedName>
</protein>
<comment type="similarity">
    <text evidence="6">Belongs to the sodium:neurotransmitter symporter (SNF) (TC 2.A.22) family.</text>
</comment>
<keyword evidence="2 6" id="KW-0813">Transport</keyword>
<dbReference type="AlphaFoldDB" id="A0A377JWF5"/>
<dbReference type="NCBIfam" id="NF037979">
    <property type="entry name" value="Na_transp"/>
    <property type="match status" value="1"/>
</dbReference>
<keyword evidence="3 6" id="KW-0812">Transmembrane</keyword>
<dbReference type="InterPro" id="IPR037272">
    <property type="entry name" value="SNS_sf"/>
</dbReference>
<feature type="transmembrane region" description="Helical" evidence="7">
    <location>
        <begin position="307"/>
        <end position="335"/>
    </location>
</feature>
<proteinExistence type="inferred from homology"/>
<dbReference type="RefSeq" id="WP_115722134.1">
    <property type="nucleotide sequence ID" value="NZ_UGHX01000001.1"/>
</dbReference>
<dbReference type="PANTHER" id="PTHR42948">
    <property type="entry name" value="TRANSPORTER"/>
    <property type="match status" value="1"/>
</dbReference>
<feature type="transmembrane region" description="Helical" evidence="7">
    <location>
        <begin position="184"/>
        <end position="204"/>
    </location>
</feature>
<feature type="transmembrane region" description="Helical" evidence="7">
    <location>
        <begin position="155"/>
        <end position="177"/>
    </location>
</feature>
<evidence type="ECO:0000313" key="8">
    <source>
        <dbReference type="EMBL" id="STP11575.1"/>
    </source>
</evidence>
<keyword evidence="4 7" id="KW-1133">Transmembrane helix</keyword>
<feature type="transmembrane region" description="Helical" evidence="7">
    <location>
        <begin position="265"/>
        <end position="287"/>
    </location>
</feature>
<comment type="subcellular location">
    <subcellularLocation>
        <location evidence="1">Membrane</location>
        <topology evidence="1">Multi-pass membrane protein</topology>
    </subcellularLocation>
</comment>
<dbReference type="EMBL" id="UGHX01000001">
    <property type="protein sequence ID" value="STP11575.1"/>
    <property type="molecule type" value="Genomic_DNA"/>
</dbReference>
<reference evidence="8 9" key="1">
    <citation type="submission" date="2018-06" db="EMBL/GenBank/DDBJ databases">
        <authorList>
            <consortium name="Pathogen Informatics"/>
            <person name="Doyle S."/>
        </authorList>
    </citation>
    <scope>NUCLEOTIDE SEQUENCE [LARGE SCALE GENOMIC DNA]</scope>
    <source>
        <strain evidence="8 9">NCTC12219</strain>
    </source>
</reference>
<dbReference type="PANTHER" id="PTHR42948:SF1">
    <property type="entry name" value="TRANSPORTER"/>
    <property type="match status" value="1"/>
</dbReference>
<evidence type="ECO:0000256" key="3">
    <source>
        <dbReference type="ARBA" id="ARBA00022692"/>
    </source>
</evidence>
<dbReference type="Pfam" id="PF00209">
    <property type="entry name" value="SNF"/>
    <property type="match status" value="2"/>
</dbReference>
<feature type="transmembrane region" description="Helical" evidence="7">
    <location>
        <begin position="7"/>
        <end position="24"/>
    </location>
</feature>
<dbReference type="InterPro" id="IPR047218">
    <property type="entry name" value="YocR/YhdH-like"/>
</dbReference>
<evidence type="ECO:0000256" key="5">
    <source>
        <dbReference type="ARBA" id="ARBA00023136"/>
    </source>
</evidence>
<keyword evidence="6" id="KW-0769">Symport</keyword>
<evidence type="ECO:0000256" key="1">
    <source>
        <dbReference type="ARBA" id="ARBA00004141"/>
    </source>
</evidence>
<feature type="transmembrane region" description="Helical" evidence="7">
    <location>
        <begin position="233"/>
        <end position="253"/>
    </location>
</feature>
<dbReference type="PROSITE" id="PS00610">
    <property type="entry name" value="NA_NEUROTRAN_SYMP_1"/>
    <property type="match status" value="1"/>
</dbReference>